<gene>
    <name evidence="2" type="ORF">CPT_Marfa_282</name>
</gene>
<proteinExistence type="predicted"/>
<feature type="transmembrane region" description="Helical" evidence="1">
    <location>
        <begin position="6"/>
        <end position="25"/>
    </location>
</feature>
<evidence type="ECO:0000256" key="1">
    <source>
        <dbReference type="SAM" id="Phobius"/>
    </source>
</evidence>
<evidence type="ECO:0000313" key="2">
    <source>
        <dbReference type="EMBL" id="QDB71927.1"/>
    </source>
</evidence>
<dbReference type="EMBL" id="MN044033">
    <property type="protein sequence ID" value="QDB71927.1"/>
    <property type="molecule type" value="Genomic_DNA"/>
</dbReference>
<evidence type="ECO:0000313" key="3">
    <source>
        <dbReference type="Proteomes" id="UP000320940"/>
    </source>
</evidence>
<keyword evidence="1" id="KW-0472">Membrane</keyword>
<protein>
    <submittedName>
        <fullName evidence="2">Uncharacterized protein</fullName>
    </submittedName>
</protein>
<accession>A0A4Y5TRB8</accession>
<sequence length="35" mass="4099">MNIVLGWIHAAAFIIGCNVPYWLGWSDTMLWFFKP</sequence>
<keyword evidence="3" id="KW-1185">Reference proteome</keyword>
<dbReference type="Proteomes" id="UP000320940">
    <property type="component" value="Segment"/>
</dbReference>
<keyword evidence="1" id="KW-1133">Transmembrane helix</keyword>
<organism evidence="2 3">
    <name type="scientific">Klebsiella phage Marfa</name>
    <dbReference type="NCBI Taxonomy" id="2587809"/>
    <lineage>
        <taxon>Viruses</taxon>
        <taxon>Duplodnaviria</taxon>
        <taxon>Heunggongvirae</taxon>
        <taxon>Uroviricota</taxon>
        <taxon>Caudoviricetes</taxon>
        <taxon>Marfavirus</taxon>
        <taxon>Marfavirus marfa</taxon>
    </lineage>
</organism>
<reference evidence="3" key="1">
    <citation type="submission" date="2019-06" db="EMBL/GenBank/DDBJ databases">
        <title>Complete genome of the novel Klebsiella pneumoniae phage Marfa.</title>
        <authorList>
            <person name="Harb L."/>
            <person name="Boeckman J."/>
            <person name="Newkirk H."/>
            <person name="Liu M."/>
            <person name="Gill J."/>
            <person name="Ramsey J."/>
        </authorList>
    </citation>
    <scope>NUCLEOTIDE SEQUENCE [LARGE SCALE GENOMIC DNA]</scope>
</reference>
<keyword evidence="1" id="KW-0812">Transmembrane</keyword>
<name>A0A4Y5TRB8_9CAUD</name>